<protein>
    <submittedName>
        <fullName evidence="1">Uncharacterized protein</fullName>
    </submittedName>
</protein>
<evidence type="ECO:0000313" key="2">
    <source>
        <dbReference type="Proteomes" id="UP001385951"/>
    </source>
</evidence>
<accession>A0AAW0G7D0</accession>
<keyword evidence="2" id="KW-1185">Reference proteome</keyword>
<name>A0AAW0G7D0_9APHY</name>
<evidence type="ECO:0000313" key="1">
    <source>
        <dbReference type="EMBL" id="KAK7689558.1"/>
    </source>
</evidence>
<sequence length="203" mass="22774">MGTKRLGRSAHKSHTISFLTLFKLEIELLGTSYYTRHTKTQYSVLSDQEAQDDMQEAIDFAIAQGGSGVIDTLPSWDAFFAKYVLSAQAAVGPEVMLGTRLISTSLFETETGRETLAQTIKNTLPFASPYIVLSVKGQLNFSSTLEERKLQYSEVTREIQAFRNITPMGSGAYFNKGDAYESNHEESFWVSDNYARLLEVKRN</sequence>
<dbReference type="Proteomes" id="UP001385951">
    <property type="component" value="Unassembled WGS sequence"/>
</dbReference>
<reference evidence="1 2" key="1">
    <citation type="submission" date="2022-09" db="EMBL/GenBank/DDBJ databases">
        <authorList>
            <person name="Palmer J.M."/>
        </authorList>
    </citation>
    <scope>NUCLEOTIDE SEQUENCE [LARGE SCALE GENOMIC DNA]</scope>
    <source>
        <strain evidence="1 2">DSM 7382</strain>
    </source>
</reference>
<proteinExistence type="predicted"/>
<comment type="caution">
    <text evidence="1">The sequence shown here is derived from an EMBL/GenBank/DDBJ whole genome shotgun (WGS) entry which is preliminary data.</text>
</comment>
<organism evidence="1 2">
    <name type="scientific">Cerrena zonata</name>
    <dbReference type="NCBI Taxonomy" id="2478898"/>
    <lineage>
        <taxon>Eukaryota</taxon>
        <taxon>Fungi</taxon>
        <taxon>Dikarya</taxon>
        <taxon>Basidiomycota</taxon>
        <taxon>Agaricomycotina</taxon>
        <taxon>Agaricomycetes</taxon>
        <taxon>Polyporales</taxon>
        <taxon>Cerrenaceae</taxon>
        <taxon>Cerrena</taxon>
    </lineage>
</organism>
<gene>
    <name evidence="1" type="ORF">QCA50_007350</name>
</gene>
<dbReference type="EMBL" id="JASBNA010000008">
    <property type="protein sequence ID" value="KAK7689558.1"/>
    <property type="molecule type" value="Genomic_DNA"/>
</dbReference>
<dbReference type="AlphaFoldDB" id="A0AAW0G7D0"/>